<comment type="caution">
    <text evidence="2">The sequence shown here is derived from an EMBL/GenBank/DDBJ whole genome shotgun (WGS) entry which is preliminary data.</text>
</comment>
<reference evidence="2" key="1">
    <citation type="submission" date="2018-11" db="EMBL/GenBank/DDBJ databases">
        <authorList>
            <consortium name="Pathogen Informatics"/>
        </authorList>
    </citation>
    <scope>NUCLEOTIDE SEQUENCE</scope>
</reference>
<sequence length="70" mass="7545">MVSWLNYRPAGRVGRQAGVEKHTASSCLGPDTAETGTREAAHLRNHASPCLRVHSGKVASILAQQQPLRL</sequence>
<feature type="region of interest" description="Disordered" evidence="1">
    <location>
        <begin position="13"/>
        <end position="33"/>
    </location>
</feature>
<keyword evidence="3" id="KW-1185">Reference proteome</keyword>
<gene>
    <name evidence="2" type="ORF">PXEA_LOCUS32732</name>
</gene>
<evidence type="ECO:0000313" key="3">
    <source>
        <dbReference type="Proteomes" id="UP000784294"/>
    </source>
</evidence>
<protein>
    <submittedName>
        <fullName evidence="2">Uncharacterized protein</fullName>
    </submittedName>
</protein>
<evidence type="ECO:0000256" key="1">
    <source>
        <dbReference type="SAM" id="MobiDB-lite"/>
    </source>
</evidence>
<name>A0A3S5B3D2_9PLAT</name>
<evidence type="ECO:0000313" key="2">
    <source>
        <dbReference type="EMBL" id="VEL39292.1"/>
    </source>
</evidence>
<proteinExistence type="predicted"/>
<accession>A0A3S5B3D2</accession>
<dbReference type="AlphaFoldDB" id="A0A3S5B3D2"/>
<organism evidence="2 3">
    <name type="scientific">Protopolystoma xenopodis</name>
    <dbReference type="NCBI Taxonomy" id="117903"/>
    <lineage>
        <taxon>Eukaryota</taxon>
        <taxon>Metazoa</taxon>
        <taxon>Spiralia</taxon>
        <taxon>Lophotrochozoa</taxon>
        <taxon>Platyhelminthes</taxon>
        <taxon>Monogenea</taxon>
        <taxon>Polyopisthocotylea</taxon>
        <taxon>Polystomatidea</taxon>
        <taxon>Polystomatidae</taxon>
        <taxon>Protopolystoma</taxon>
    </lineage>
</organism>
<dbReference type="EMBL" id="CAAALY010260738">
    <property type="protein sequence ID" value="VEL39292.1"/>
    <property type="molecule type" value="Genomic_DNA"/>
</dbReference>
<dbReference type="Proteomes" id="UP000784294">
    <property type="component" value="Unassembled WGS sequence"/>
</dbReference>